<name>A0ABV9XRX6_9PSEU</name>
<dbReference type="InterPro" id="IPR026956">
    <property type="entry name" value="D-ser_dehydrat-like_dom"/>
</dbReference>
<evidence type="ECO:0000256" key="2">
    <source>
        <dbReference type="ARBA" id="ARBA00023239"/>
    </source>
</evidence>
<dbReference type="PANTHER" id="PTHR28004:SF8">
    <property type="entry name" value="D-SERINE DEAMINASE"/>
    <property type="match status" value="1"/>
</dbReference>
<organism evidence="4 5">
    <name type="scientific">Saccharothrix xinjiangensis</name>
    <dbReference type="NCBI Taxonomy" id="204798"/>
    <lineage>
        <taxon>Bacteria</taxon>
        <taxon>Bacillati</taxon>
        <taxon>Actinomycetota</taxon>
        <taxon>Actinomycetes</taxon>
        <taxon>Pseudonocardiales</taxon>
        <taxon>Pseudonocardiaceae</taxon>
        <taxon>Saccharothrix</taxon>
    </lineage>
</organism>
<gene>
    <name evidence="4" type="ORF">ACFPFM_00735</name>
</gene>
<dbReference type="RefSeq" id="WP_344034771.1">
    <property type="nucleotide sequence ID" value="NZ_BAAAKE010000002.1"/>
</dbReference>
<keyword evidence="2" id="KW-0456">Lyase</keyword>
<dbReference type="SUPFAM" id="SSF51419">
    <property type="entry name" value="PLP-binding barrel"/>
    <property type="match status" value="1"/>
</dbReference>
<dbReference type="Pfam" id="PF14031">
    <property type="entry name" value="D-ser_dehydrat"/>
    <property type="match status" value="1"/>
</dbReference>
<protein>
    <submittedName>
        <fullName evidence="4">Amino acid deaminase</fullName>
    </submittedName>
</protein>
<dbReference type="SMART" id="SM01119">
    <property type="entry name" value="D-ser_dehydrat"/>
    <property type="match status" value="1"/>
</dbReference>
<comment type="caution">
    <text evidence="4">The sequence shown here is derived from an EMBL/GenBank/DDBJ whole genome shotgun (WGS) entry which is preliminary data.</text>
</comment>
<evidence type="ECO:0000313" key="5">
    <source>
        <dbReference type="Proteomes" id="UP001595833"/>
    </source>
</evidence>
<dbReference type="CDD" id="cd06818">
    <property type="entry name" value="PLPDE_III_cryptic_DSD"/>
    <property type="match status" value="1"/>
</dbReference>
<dbReference type="InterPro" id="IPR029066">
    <property type="entry name" value="PLP-binding_barrel"/>
</dbReference>
<reference evidence="5" key="1">
    <citation type="journal article" date="2019" name="Int. J. Syst. Evol. Microbiol.">
        <title>The Global Catalogue of Microorganisms (GCM) 10K type strain sequencing project: providing services to taxonomists for standard genome sequencing and annotation.</title>
        <authorList>
            <consortium name="The Broad Institute Genomics Platform"/>
            <consortium name="The Broad Institute Genome Sequencing Center for Infectious Disease"/>
            <person name="Wu L."/>
            <person name="Ma J."/>
        </authorList>
    </citation>
    <scope>NUCLEOTIDE SEQUENCE [LARGE SCALE GENOMIC DNA]</scope>
    <source>
        <strain evidence="5">KCTC 12848</strain>
    </source>
</reference>
<dbReference type="Pfam" id="PF01168">
    <property type="entry name" value="Ala_racemase_N"/>
    <property type="match status" value="1"/>
</dbReference>
<keyword evidence="5" id="KW-1185">Reference proteome</keyword>
<evidence type="ECO:0000259" key="3">
    <source>
        <dbReference type="SMART" id="SM01119"/>
    </source>
</evidence>
<dbReference type="EMBL" id="JBHSJB010000003">
    <property type="protein sequence ID" value="MFC5052272.1"/>
    <property type="molecule type" value="Genomic_DNA"/>
</dbReference>
<dbReference type="Proteomes" id="UP001595833">
    <property type="component" value="Unassembled WGS sequence"/>
</dbReference>
<evidence type="ECO:0000313" key="4">
    <source>
        <dbReference type="EMBL" id="MFC5052272.1"/>
    </source>
</evidence>
<dbReference type="InterPro" id="IPR001608">
    <property type="entry name" value="Ala_racemase_N"/>
</dbReference>
<dbReference type="Gene3D" id="2.40.37.20">
    <property type="entry name" value="D-serine dehydratase-like domain"/>
    <property type="match status" value="1"/>
</dbReference>
<dbReference type="PANTHER" id="PTHR28004">
    <property type="entry name" value="ZGC:162816-RELATED"/>
    <property type="match status" value="1"/>
</dbReference>
<dbReference type="InterPro" id="IPR042208">
    <property type="entry name" value="D-ser_dehydrat-like_sf"/>
</dbReference>
<accession>A0ABV9XRX6</accession>
<evidence type="ECO:0000256" key="1">
    <source>
        <dbReference type="ARBA" id="ARBA00005323"/>
    </source>
</evidence>
<dbReference type="Gene3D" id="3.20.20.10">
    <property type="entry name" value="Alanine racemase"/>
    <property type="match status" value="1"/>
</dbReference>
<comment type="similarity">
    <text evidence="1">Belongs to the DSD1 family.</text>
</comment>
<feature type="domain" description="D-serine dehydratase-like" evidence="3">
    <location>
        <begin position="319"/>
        <end position="415"/>
    </location>
</feature>
<proteinExistence type="inferred from homology"/>
<sequence>MGCNVRSEHVDLDAVAAIRRERVDWRFKGLPADVFGATVGEVADRRLDLFADGFVGPLVVLDAAALEHNLVTMERWCAERGVLLAPHGKTTMAPQLFARQLAHGAWGVTAANTSQLRVYRAFGVRRVLLANQLVDPAGLRWLAGELAADPDFEFACWVDSVAAVDRMTEALGTPERPVDVLVELGAPGGRTGARDQATAVAVARAALASPALRLAGVGGYEGALAHDAAVESLSAVDRYLDDLRALAIGIADLFEVDEPIVTAGGSAYFDQVAVKITGEWPFPVRPVLRSGAYITHDDGFYRGISPLGRTPGAEPFRSALRAWAQVTSHPQEDLALLTLGKRDASFDEGLPEPQVVRGRDGVERPLDAEVTALNDQHAFLALRRGEDVEVGDWVALGLSHPCTVFDKWQLIPVVEGTTVVDLVRTYF</sequence>
<dbReference type="InterPro" id="IPR051466">
    <property type="entry name" value="D-amino_acid_metab_enzyme"/>
</dbReference>